<feature type="transmembrane region" description="Helical" evidence="7">
    <location>
        <begin position="144"/>
        <end position="165"/>
    </location>
</feature>
<name>A0ABP6ZFC0_9ACTN</name>
<feature type="transmembrane region" description="Helical" evidence="7">
    <location>
        <begin position="59"/>
        <end position="83"/>
    </location>
</feature>
<evidence type="ECO:0000259" key="8">
    <source>
        <dbReference type="Pfam" id="PF09335"/>
    </source>
</evidence>
<keyword evidence="6 7" id="KW-0472">Membrane</keyword>
<dbReference type="PANTHER" id="PTHR30353:SF0">
    <property type="entry name" value="TRANSMEMBRANE PROTEIN"/>
    <property type="match status" value="1"/>
</dbReference>
<keyword evidence="3 7" id="KW-1003">Cell membrane</keyword>
<proteinExistence type="inferred from homology"/>
<dbReference type="InterPro" id="IPR032816">
    <property type="entry name" value="VTT_dom"/>
</dbReference>
<protein>
    <recommendedName>
        <fullName evidence="8">VTT domain-containing protein</fullName>
    </recommendedName>
</protein>
<feature type="transmembrane region" description="Helical" evidence="7">
    <location>
        <begin position="20"/>
        <end position="39"/>
    </location>
</feature>
<feature type="domain" description="VTT" evidence="8">
    <location>
        <begin position="39"/>
        <end position="164"/>
    </location>
</feature>
<dbReference type="PANTHER" id="PTHR30353">
    <property type="entry name" value="INNER MEMBRANE PROTEIN DEDA-RELATED"/>
    <property type="match status" value="1"/>
</dbReference>
<keyword evidence="10" id="KW-1185">Reference proteome</keyword>
<evidence type="ECO:0000256" key="7">
    <source>
        <dbReference type="RuleBase" id="RU367016"/>
    </source>
</evidence>
<comment type="similarity">
    <text evidence="2 7">Belongs to the DedA family.</text>
</comment>
<dbReference type="Pfam" id="PF09335">
    <property type="entry name" value="VTT_dom"/>
    <property type="match status" value="1"/>
</dbReference>
<dbReference type="Proteomes" id="UP001501074">
    <property type="component" value="Unassembled WGS sequence"/>
</dbReference>
<keyword evidence="4 7" id="KW-0812">Transmembrane</keyword>
<feature type="transmembrane region" description="Helical" evidence="7">
    <location>
        <begin position="171"/>
        <end position="193"/>
    </location>
</feature>
<evidence type="ECO:0000256" key="1">
    <source>
        <dbReference type="ARBA" id="ARBA00004651"/>
    </source>
</evidence>
<evidence type="ECO:0000256" key="2">
    <source>
        <dbReference type="ARBA" id="ARBA00010792"/>
    </source>
</evidence>
<accession>A0ABP6ZFC0</accession>
<organism evidence="9 10">
    <name type="scientific">Kineosporia mesophila</name>
    <dbReference type="NCBI Taxonomy" id="566012"/>
    <lineage>
        <taxon>Bacteria</taxon>
        <taxon>Bacillati</taxon>
        <taxon>Actinomycetota</taxon>
        <taxon>Actinomycetes</taxon>
        <taxon>Kineosporiales</taxon>
        <taxon>Kineosporiaceae</taxon>
        <taxon>Kineosporia</taxon>
    </lineage>
</organism>
<sequence>MAHWWTSLSDVSSMTTTTVYLVVFALVFVESGLLVGFFLPGDSVLFAAGLLAAEPASDLNLGLLAGGTAVAAVAGDAVGYWTGRRFGRPWLLRRAGRNADRVHRAEAFYERWGPLAIIIARFIPWVRTFTPIIAGIGRMPYPKFLLANVLGALIWGSGMILLGYAAHNVPWVKWAAYVVAAVAITATVVTLVVDRRRSTTVNAGPESRS</sequence>
<comment type="caution">
    <text evidence="9">The sequence shown here is derived from an EMBL/GenBank/DDBJ whole genome shotgun (WGS) entry which is preliminary data.</text>
</comment>
<evidence type="ECO:0000256" key="6">
    <source>
        <dbReference type="ARBA" id="ARBA00023136"/>
    </source>
</evidence>
<gene>
    <name evidence="9" type="ORF">GCM10022223_23450</name>
</gene>
<dbReference type="EMBL" id="BAAAZO010000003">
    <property type="protein sequence ID" value="GAA3606822.1"/>
    <property type="molecule type" value="Genomic_DNA"/>
</dbReference>
<evidence type="ECO:0000256" key="3">
    <source>
        <dbReference type="ARBA" id="ARBA00022475"/>
    </source>
</evidence>
<dbReference type="InterPro" id="IPR032818">
    <property type="entry name" value="DedA-like"/>
</dbReference>
<comment type="subcellular location">
    <subcellularLocation>
        <location evidence="1 7">Cell membrane</location>
        <topology evidence="1 7">Multi-pass membrane protein</topology>
    </subcellularLocation>
</comment>
<evidence type="ECO:0000256" key="5">
    <source>
        <dbReference type="ARBA" id="ARBA00022989"/>
    </source>
</evidence>
<keyword evidence="5 7" id="KW-1133">Transmembrane helix</keyword>
<reference evidence="10" key="1">
    <citation type="journal article" date="2019" name="Int. J. Syst. Evol. Microbiol.">
        <title>The Global Catalogue of Microorganisms (GCM) 10K type strain sequencing project: providing services to taxonomists for standard genome sequencing and annotation.</title>
        <authorList>
            <consortium name="The Broad Institute Genomics Platform"/>
            <consortium name="The Broad Institute Genome Sequencing Center for Infectious Disease"/>
            <person name="Wu L."/>
            <person name="Ma J."/>
        </authorList>
    </citation>
    <scope>NUCLEOTIDE SEQUENCE [LARGE SCALE GENOMIC DNA]</scope>
    <source>
        <strain evidence="10">JCM 16902</strain>
    </source>
</reference>
<evidence type="ECO:0000313" key="10">
    <source>
        <dbReference type="Proteomes" id="UP001501074"/>
    </source>
</evidence>
<evidence type="ECO:0000313" key="9">
    <source>
        <dbReference type="EMBL" id="GAA3606822.1"/>
    </source>
</evidence>
<evidence type="ECO:0000256" key="4">
    <source>
        <dbReference type="ARBA" id="ARBA00022692"/>
    </source>
</evidence>